<dbReference type="Proteomes" id="UP000284431">
    <property type="component" value="Unassembled WGS sequence"/>
</dbReference>
<organism evidence="4 6">
    <name type="scientific">Bacteroides caccae</name>
    <dbReference type="NCBI Taxonomy" id="47678"/>
    <lineage>
        <taxon>Bacteria</taxon>
        <taxon>Pseudomonadati</taxon>
        <taxon>Bacteroidota</taxon>
        <taxon>Bacteroidia</taxon>
        <taxon>Bacteroidales</taxon>
        <taxon>Bacteroidaceae</taxon>
        <taxon>Bacteroides</taxon>
    </lineage>
</organism>
<evidence type="ECO:0000313" key="2">
    <source>
        <dbReference type="EMBL" id="KAA5472865.1"/>
    </source>
</evidence>
<dbReference type="EMBL" id="QSJD01000079">
    <property type="protein sequence ID" value="RHD39420.1"/>
    <property type="molecule type" value="Genomic_DNA"/>
</dbReference>
<evidence type="ECO:0000313" key="3">
    <source>
        <dbReference type="EMBL" id="KAA5503682.1"/>
    </source>
</evidence>
<evidence type="ECO:0000313" key="8">
    <source>
        <dbReference type="Proteomes" id="UP000368418"/>
    </source>
</evidence>
<dbReference type="EMBL" id="VVYJ01000013">
    <property type="protein sequence ID" value="KAA5472865.1"/>
    <property type="molecule type" value="Genomic_DNA"/>
</dbReference>
<accession>A0A413IX59</accession>
<keyword evidence="1" id="KW-0472">Membrane</keyword>
<evidence type="ECO:0000313" key="5">
    <source>
        <dbReference type="EMBL" id="RHD39420.1"/>
    </source>
</evidence>
<keyword evidence="1" id="KW-0812">Transmembrane</keyword>
<name>A0A413IX59_9BACE</name>
<protein>
    <submittedName>
        <fullName evidence="4">Uncharacterized protein</fullName>
    </submittedName>
</protein>
<evidence type="ECO:0000313" key="9">
    <source>
        <dbReference type="Proteomes" id="UP000427825"/>
    </source>
</evidence>
<dbReference type="Proteomes" id="UP000427825">
    <property type="component" value="Unassembled WGS sequence"/>
</dbReference>
<reference evidence="6 7" key="1">
    <citation type="submission" date="2018-08" db="EMBL/GenBank/DDBJ databases">
        <title>A genome reference for cultivated species of the human gut microbiota.</title>
        <authorList>
            <person name="Zou Y."/>
            <person name="Xue W."/>
            <person name="Luo G."/>
        </authorList>
    </citation>
    <scope>NUCLEOTIDE SEQUENCE [LARGE SCALE GENOMIC DNA]</scope>
    <source>
        <strain evidence="5 7">AM31-16AC</strain>
        <strain evidence="4 6">OF02-6LB</strain>
    </source>
</reference>
<feature type="transmembrane region" description="Helical" evidence="1">
    <location>
        <begin position="6"/>
        <end position="22"/>
    </location>
</feature>
<evidence type="ECO:0000313" key="4">
    <source>
        <dbReference type="EMBL" id="RGY23299.1"/>
    </source>
</evidence>
<comment type="caution">
    <text evidence="4">The sequence shown here is derived from an EMBL/GenBank/DDBJ whole genome shotgun (WGS) entry which is preliminary data.</text>
</comment>
<feature type="transmembrane region" description="Helical" evidence="1">
    <location>
        <begin position="43"/>
        <end position="59"/>
    </location>
</feature>
<dbReference type="EMBL" id="VVYD01000001">
    <property type="protein sequence ID" value="KAA5503682.1"/>
    <property type="molecule type" value="Genomic_DNA"/>
</dbReference>
<reference evidence="8 9" key="2">
    <citation type="journal article" date="2019" name="Nat. Med.">
        <title>A library of human gut bacterial isolates paired with longitudinal multiomics data enables mechanistic microbiome research.</title>
        <authorList>
            <person name="Poyet M."/>
            <person name="Groussin M."/>
            <person name="Gibbons S.M."/>
            <person name="Avila-Pacheco J."/>
            <person name="Jiang X."/>
            <person name="Kearney S.M."/>
            <person name="Perrotta A.R."/>
            <person name="Berdy B."/>
            <person name="Zhao S."/>
            <person name="Lieberman T.D."/>
            <person name="Swanson P.K."/>
            <person name="Smith M."/>
            <person name="Roesemann S."/>
            <person name="Alexander J.E."/>
            <person name="Rich S.A."/>
            <person name="Livny J."/>
            <person name="Vlamakis H."/>
            <person name="Clish C."/>
            <person name="Bullock K."/>
            <person name="Deik A."/>
            <person name="Scott J."/>
            <person name="Pierce K.A."/>
            <person name="Xavier R.J."/>
            <person name="Alm E.J."/>
        </authorList>
    </citation>
    <scope>NUCLEOTIDE SEQUENCE [LARGE SCALE GENOMIC DNA]</scope>
    <source>
        <strain evidence="3 8">BIOML-A19</strain>
        <strain evidence="2 9">BIOML-A25</strain>
    </source>
</reference>
<keyword evidence="1" id="KW-1133">Transmembrane helix</keyword>
<proteinExistence type="predicted"/>
<dbReference type="Proteomes" id="UP000284689">
    <property type="component" value="Unassembled WGS sequence"/>
</dbReference>
<dbReference type="RefSeq" id="WP_122119183.1">
    <property type="nucleotide sequence ID" value="NZ_CACRTB010000007.1"/>
</dbReference>
<evidence type="ECO:0000313" key="7">
    <source>
        <dbReference type="Proteomes" id="UP000284689"/>
    </source>
</evidence>
<evidence type="ECO:0000313" key="6">
    <source>
        <dbReference type="Proteomes" id="UP000284431"/>
    </source>
</evidence>
<dbReference type="EMBL" id="QSCS01000031">
    <property type="protein sequence ID" value="RGY23299.1"/>
    <property type="molecule type" value="Genomic_DNA"/>
</dbReference>
<dbReference type="AlphaFoldDB" id="A0A413IX59"/>
<dbReference type="Proteomes" id="UP000368418">
    <property type="component" value="Unassembled WGS sequence"/>
</dbReference>
<gene>
    <name evidence="5" type="ORF">DW794_22455</name>
    <name evidence="4" type="ORF">DXA49_17405</name>
    <name evidence="3" type="ORF">F2Y31_00035</name>
    <name evidence="2" type="ORF">F2Y39_19140</name>
</gene>
<sequence length="64" mass="7225">MMIIEEVGALIMWLAVFIGWLIKGCKTNLFKECAKIEDSTKRNVGRIFVIFLIGPFFLGECRGG</sequence>
<evidence type="ECO:0000256" key="1">
    <source>
        <dbReference type="SAM" id="Phobius"/>
    </source>
</evidence>